<dbReference type="RefSeq" id="WP_091839142.1">
    <property type="nucleotide sequence ID" value="NZ_FPAA01000015.1"/>
</dbReference>
<keyword evidence="4" id="KW-1003">Cell membrane</keyword>
<comment type="similarity">
    <text evidence="2">Belongs to the AzlC family.</text>
</comment>
<evidence type="ECO:0000256" key="5">
    <source>
        <dbReference type="ARBA" id="ARBA00022692"/>
    </source>
</evidence>
<feature type="transmembrane region" description="Helical" evidence="8">
    <location>
        <begin position="125"/>
        <end position="148"/>
    </location>
</feature>
<keyword evidence="6 8" id="KW-1133">Transmembrane helix</keyword>
<keyword evidence="7 8" id="KW-0472">Membrane</keyword>
<evidence type="ECO:0000313" key="9">
    <source>
        <dbReference type="EMBL" id="SFS98614.1"/>
    </source>
</evidence>
<gene>
    <name evidence="9" type="ORF">SAMN05444972_11510</name>
</gene>
<dbReference type="PANTHER" id="PTHR34979">
    <property type="entry name" value="INNER MEMBRANE PROTEIN YGAZ"/>
    <property type="match status" value="1"/>
</dbReference>
<dbReference type="GO" id="GO:0005886">
    <property type="term" value="C:plasma membrane"/>
    <property type="evidence" value="ECO:0007669"/>
    <property type="project" value="UniProtKB-SubCell"/>
</dbReference>
<evidence type="ECO:0000256" key="3">
    <source>
        <dbReference type="ARBA" id="ARBA00022448"/>
    </source>
</evidence>
<feature type="transmembrane region" description="Helical" evidence="8">
    <location>
        <begin position="70"/>
        <end position="88"/>
    </location>
</feature>
<dbReference type="Pfam" id="PF03591">
    <property type="entry name" value="AzlC"/>
    <property type="match status" value="1"/>
</dbReference>
<comment type="subcellular location">
    <subcellularLocation>
        <location evidence="1">Cell membrane</location>
        <topology evidence="1">Multi-pass membrane protein</topology>
    </subcellularLocation>
</comment>
<evidence type="ECO:0000256" key="8">
    <source>
        <dbReference type="SAM" id="Phobius"/>
    </source>
</evidence>
<dbReference type="AlphaFoldDB" id="A0A1I6UB48"/>
<dbReference type="Proteomes" id="UP000198660">
    <property type="component" value="Unassembled WGS sequence"/>
</dbReference>
<dbReference type="OrthoDB" id="3177005at2"/>
<sequence>MKKQSFKKGILVAVPIAVGYIPIALTFGLIAQQSGVSLLHTVLMSGLVFAGASQFMAINMMMSGSGGLEIVLASFILNFRHFVMSISLQDKLSSISKLNKILLTSGITDETFAVASLHEEKSDRFFFSGLFLTSYISWIIGTILGGVLSNVIPADISESMSISLYAMFIGLLIPAVRKSWKYFVVSGFGLGLNTLISLFLSTGWSIVLATLGGALLGILFTRRKS</sequence>
<feature type="transmembrane region" description="Helical" evidence="8">
    <location>
        <begin position="196"/>
        <end position="220"/>
    </location>
</feature>
<evidence type="ECO:0000256" key="2">
    <source>
        <dbReference type="ARBA" id="ARBA00010735"/>
    </source>
</evidence>
<name>A0A1I6UB48_9BACL</name>
<evidence type="ECO:0000313" key="10">
    <source>
        <dbReference type="Proteomes" id="UP000198660"/>
    </source>
</evidence>
<dbReference type="InterPro" id="IPR011606">
    <property type="entry name" value="Brnchd-chn_aa_trnsp_permease"/>
</dbReference>
<evidence type="ECO:0000256" key="1">
    <source>
        <dbReference type="ARBA" id="ARBA00004651"/>
    </source>
</evidence>
<keyword evidence="10" id="KW-1185">Reference proteome</keyword>
<organism evidence="9 10">
    <name type="scientific">Marininema halotolerans</name>
    <dbReference type="NCBI Taxonomy" id="1155944"/>
    <lineage>
        <taxon>Bacteria</taxon>
        <taxon>Bacillati</taxon>
        <taxon>Bacillota</taxon>
        <taxon>Bacilli</taxon>
        <taxon>Bacillales</taxon>
        <taxon>Thermoactinomycetaceae</taxon>
        <taxon>Marininema</taxon>
    </lineage>
</organism>
<proteinExistence type="inferred from homology"/>
<evidence type="ECO:0000256" key="7">
    <source>
        <dbReference type="ARBA" id="ARBA00023136"/>
    </source>
</evidence>
<evidence type="ECO:0000256" key="6">
    <source>
        <dbReference type="ARBA" id="ARBA00022989"/>
    </source>
</evidence>
<keyword evidence="3" id="KW-0813">Transport</keyword>
<feature type="transmembrane region" description="Helical" evidence="8">
    <location>
        <begin position="37"/>
        <end position="58"/>
    </location>
</feature>
<dbReference type="GO" id="GO:1903785">
    <property type="term" value="P:L-valine transmembrane transport"/>
    <property type="evidence" value="ECO:0007669"/>
    <property type="project" value="TreeGrafter"/>
</dbReference>
<reference evidence="10" key="1">
    <citation type="submission" date="2016-10" db="EMBL/GenBank/DDBJ databases">
        <authorList>
            <person name="Varghese N."/>
            <person name="Submissions S."/>
        </authorList>
    </citation>
    <scope>NUCLEOTIDE SEQUENCE [LARGE SCALE GENOMIC DNA]</scope>
    <source>
        <strain evidence="10">DSM 45789</strain>
    </source>
</reference>
<protein>
    <submittedName>
        <fullName evidence="9">4-azaleucine resistance probable transporter AzlC</fullName>
    </submittedName>
</protein>
<keyword evidence="5 8" id="KW-0812">Transmembrane</keyword>
<dbReference type="PANTHER" id="PTHR34979:SF1">
    <property type="entry name" value="INNER MEMBRANE PROTEIN YGAZ"/>
    <property type="match status" value="1"/>
</dbReference>
<feature type="transmembrane region" description="Helical" evidence="8">
    <location>
        <begin position="160"/>
        <end position="176"/>
    </location>
</feature>
<feature type="transmembrane region" description="Helical" evidence="8">
    <location>
        <begin position="12"/>
        <end position="31"/>
    </location>
</feature>
<accession>A0A1I6UB48</accession>
<dbReference type="EMBL" id="FPAA01000015">
    <property type="protein sequence ID" value="SFS98614.1"/>
    <property type="molecule type" value="Genomic_DNA"/>
</dbReference>
<evidence type="ECO:0000256" key="4">
    <source>
        <dbReference type="ARBA" id="ARBA00022475"/>
    </source>
</evidence>